<feature type="compositionally biased region" description="Basic and acidic residues" evidence="1">
    <location>
        <begin position="96"/>
        <end position="107"/>
    </location>
</feature>
<dbReference type="InParanoid" id="A0A6P8JF35"/>
<dbReference type="KEGG" id="aten:116308652"/>
<feature type="compositionally biased region" description="Polar residues" evidence="1">
    <location>
        <begin position="59"/>
        <end position="70"/>
    </location>
</feature>
<feature type="region of interest" description="Disordered" evidence="1">
    <location>
        <begin position="231"/>
        <end position="288"/>
    </location>
</feature>
<dbReference type="GeneID" id="116308652"/>
<reference evidence="3" key="1">
    <citation type="submission" date="2025-08" db="UniProtKB">
        <authorList>
            <consortium name="RefSeq"/>
        </authorList>
    </citation>
    <scope>IDENTIFICATION</scope>
    <source>
        <tissue evidence="3">Tentacle</tissue>
    </source>
</reference>
<protein>
    <submittedName>
        <fullName evidence="3">Uncharacterized protein LOC116308652</fullName>
    </submittedName>
</protein>
<evidence type="ECO:0000256" key="1">
    <source>
        <dbReference type="SAM" id="MobiDB-lite"/>
    </source>
</evidence>
<accession>A0A6P8JF35</accession>
<evidence type="ECO:0000313" key="2">
    <source>
        <dbReference type="Proteomes" id="UP000515163"/>
    </source>
</evidence>
<dbReference type="OrthoDB" id="10037682at2759"/>
<dbReference type="AlphaFoldDB" id="A0A6P8JF35"/>
<keyword evidence="2" id="KW-1185">Reference proteome</keyword>
<sequence length="337" mass="39103">MPQWIELPPNLVPSTQTYGKSIYATDYSSKRPGFQIHLQKAARGSRSFHHPRVPKDPNRSSMRASQTGNYMSFKDEYDKNLAKKTGKTTLSLQYKTPREETPESKGSEVYREVLSEYVKPSLNLVRQAWKGETSAVKRDRDRMYGLSGKKVVMIPGPPKFEEGKKTPTGRILPGMKSWLTKSNEYEKAVVYNFMDHVAKATTKRPDFPTRPSTPQPTKSTFANEYFYKQRTNSAQSQRVTERMELPPRPKTVHSFRNEANEATEEQMKQDEQPKEHAHEHGSHVHHTEGKCDYCDYMRVKKLLEYLNRHDPHLGEATLRHLLRPRVYPTHTYPSYED</sequence>
<gene>
    <name evidence="3" type="primary">LOC116308652</name>
</gene>
<feature type="region of interest" description="Disordered" evidence="1">
    <location>
        <begin position="40"/>
        <end position="70"/>
    </location>
</feature>
<feature type="region of interest" description="Disordered" evidence="1">
    <location>
        <begin position="88"/>
        <end position="107"/>
    </location>
</feature>
<feature type="compositionally biased region" description="Basic and acidic residues" evidence="1">
    <location>
        <begin position="255"/>
        <end position="288"/>
    </location>
</feature>
<feature type="non-terminal residue" evidence="3">
    <location>
        <position position="337"/>
    </location>
</feature>
<name>A0A6P8JF35_ACTTE</name>
<organism evidence="2 3">
    <name type="scientific">Actinia tenebrosa</name>
    <name type="common">Australian red waratah sea anemone</name>
    <dbReference type="NCBI Taxonomy" id="6105"/>
    <lineage>
        <taxon>Eukaryota</taxon>
        <taxon>Metazoa</taxon>
        <taxon>Cnidaria</taxon>
        <taxon>Anthozoa</taxon>
        <taxon>Hexacorallia</taxon>
        <taxon>Actiniaria</taxon>
        <taxon>Actiniidae</taxon>
        <taxon>Actinia</taxon>
    </lineage>
</organism>
<dbReference type="RefSeq" id="XP_031574985.1">
    <property type="nucleotide sequence ID" value="XM_031719125.1"/>
</dbReference>
<evidence type="ECO:0000313" key="3">
    <source>
        <dbReference type="RefSeq" id="XP_031574985.1"/>
    </source>
</evidence>
<dbReference type="Proteomes" id="UP000515163">
    <property type="component" value="Unplaced"/>
</dbReference>
<proteinExistence type="predicted"/>